<gene>
    <name evidence="1" type="ORF">C8N32_1183</name>
</gene>
<dbReference type="RefSeq" id="WP_207186958.1">
    <property type="nucleotide sequence ID" value="NZ_NHSI01000038.1"/>
</dbReference>
<accession>A0A2T5BPL7</accession>
<organism evidence="1 2">
    <name type="scientific">Rhodovulum imhoffii</name>
    <dbReference type="NCBI Taxonomy" id="365340"/>
    <lineage>
        <taxon>Bacteria</taxon>
        <taxon>Pseudomonadati</taxon>
        <taxon>Pseudomonadota</taxon>
        <taxon>Alphaproteobacteria</taxon>
        <taxon>Rhodobacterales</taxon>
        <taxon>Paracoccaceae</taxon>
        <taxon>Rhodovulum</taxon>
    </lineage>
</organism>
<reference evidence="1 2" key="1">
    <citation type="submission" date="2018-04" db="EMBL/GenBank/DDBJ databases">
        <title>Genomic Encyclopedia of Archaeal and Bacterial Type Strains, Phase II (KMG-II): from individual species to whole genera.</title>
        <authorList>
            <person name="Goeker M."/>
        </authorList>
    </citation>
    <scope>NUCLEOTIDE SEQUENCE [LARGE SCALE GENOMIC DNA]</scope>
    <source>
        <strain evidence="1 2">DSM 18064</strain>
    </source>
</reference>
<sequence>MLARLQALSDDHFNTHPDEVNWSHVGTLENYASLLKRITDSAFCEGEHAE</sequence>
<protein>
    <submittedName>
        <fullName evidence="1">Uncharacterized protein</fullName>
    </submittedName>
</protein>
<comment type="caution">
    <text evidence="1">The sequence shown here is derived from an EMBL/GenBank/DDBJ whole genome shotgun (WGS) entry which is preliminary data.</text>
</comment>
<evidence type="ECO:0000313" key="2">
    <source>
        <dbReference type="Proteomes" id="UP000243859"/>
    </source>
</evidence>
<dbReference type="Proteomes" id="UP000243859">
    <property type="component" value="Unassembled WGS sequence"/>
</dbReference>
<proteinExistence type="predicted"/>
<name>A0A2T5BPL7_9RHOB</name>
<evidence type="ECO:0000313" key="1">
    <source>
        <dbReference type="EMBL" id="PTN01001.1"/>
    </source>
</evidence>
<dbReference type="AlphaFoldDB" id="A0A2T5BPL7"/>
<dbReference type="EMBL" id="QAAA01000018">
    <property type="protein sequence ID" value="PTN01001.1"/>
    <property type="molecule type" value="Genomic_DNA"/>
</dbReference>
<keyword evidence="2" id="KW-1185">Reference proteome</keyword>